<dbReference type="PANTHER" id="PTHR23222">
    <property type="entry name" value="PROHIBITIN"/>
    <property type="match status" value="1"/>
</dbReference>
<evidence type="ECO:0000313" key="5">
    <source>
        <dbReference type="Proteomes" id="UP000054937"/>
    </source>
</evidence>
<comment type="caution">
    <text evidence="4">The sequence shown here is derived from an EMBL/GenBank/DDBJ whole genome shotgun (WGS) entry which is preliminary data.</text>
</comment>
<dbReference type="InterPro" id="IPR036013">
    <property type="entry name" value="Band_7/SPFH_dom_sf"/>
</dbReference>
<gene>
    <name evidence="4" type="ORF">PPERSA_03395</name>
</gene>
<reference evidence="4 5" key="1">
    <citation type="journal article" date="2015" name="Sci. Rep.">
        <title>Genome of the facultative scuticociliatosis pathogen Pseudocohnilembus persalinus provides insight into its virulence through horizontal gene transfer.</title>
        <authorList>
            <person name="Xiong J."/>
            <person name="Wang G."/>
            <person name="Cheng J."/>
            <person name="Tian M."/>
            <person name="Pan X."/>
            <person name="Warren A."/>
            <person name="Jiang C."/>
            <person name="Yuan D."/>
            <person name="Miao W."/>
        </authorList>
    </citation>
    <scope>NUCLEOTIDE SEQUENCE [LARGE SCALE GENOMIC DNA]</scope>
    <source>
        <strain evidence="4">36N120E</strain>
    </source>
</reference>
<keyword evidence="2" id="KW-0999">Mitochondrion inner membrane</keyword>
<organism evidence="4 5">
    <name type="scientific">Pseudocohnilembus persalinus</name>
    <name type="common">Ciliate</name>
    <dbReference type="NCBI Taxonomy" id="266149"/>
    <lineage>
        <taxon>Eukaryota</taxon>
        <taxon>Sar</taxon>
        <taxon>Alveolata</taxon>
        <taxon>Ciliophora</taxon>
        <taxon>Intramacronucleata</taxon>
        <taxon>Oligohymenophorea</taxon>
        <taxon>Scuticociliatia</taxon>
        <taxon>Philasterida</taxon>
        <taxon>Pseudocohnilembidae</taxon>
        <taxon>Pseudocohnilembus</taxon>
    </lineage>
</organism>
<dbReference type="OrthoDB" id="275637at2759"/>
<dbReference type="InParanoid" id="A0A0V0Q7N2"/>
<keyword evidence="2" id="KW-0472">Membrane</keyword>
<dbReference type="Pfam" id="PF01145">
    <property type="entry name" value="Band_7"/>
    <property type="match status" value="1"/>
</dbReference>
<evidence type="ECO:0000256" key="1">
    <source>
        <dbReference type="ARBA" id="ARBA00009658"/>
    </source>
</evidence>
<dbReference type="FunFam" id="3.30.479.30:FF:000001">
    <property type="entry name" value="Prohibitin 2"/>
    <property type="match status" value="1"/>
</dbReference>
<dbReference type="InterPro" id="IPR000163">
    <property type="entry name" value="Prohibitin"/>
</dbReference>
<dbReference type="GO" id="GO:0005743">
    <property type="term" value="C:mitochondrial inner membrane"/>
    <property type="evidence" value="ECO:0007669"/>
    <property type="project" value="UniProtKB-SubCell"/>
</dbReference>
<feature type="domain" description="Band 7" evidence="3">
    <location>
        <begin position="25"/>
        <end position="187"/>
    </location>
</feature>
<dbReference type="EMBL" id="LDAU01000266">
    <property type="protein sequence ID" value="KRW98193.1"/>
    <property type="molecule type" value="Genomic_DNA"/>
</dbReference>
<dbReference type="GO" id="GO:0007005">
    <property type="term" value="P:mitochondrion organization"/>
    <property type="evidence" value="ECO:0007669"/>
    <property type="project" value="TreeGrafter"/>
</dbReference>
<dbReference type="PANTHER" id="PTHR23222:SF0">
    <property type="entry name" value="PROHIBITIN 1"/>
    <property type="match status" value="1"/>
</dbReference>
<evidence type="ECO:0000313" key="4">
    <source>
        <dbReference type="EMBL" id="KRW98193.1"/>
    </source>
</evidence>
<dbReference type="SUPFAM" id="SSF117892">
    <property type="entry name" value="Band 7/SPFH domain"/>
    <property type="match status" value="1"/>
</dbReference>
<comment type="subcellular location">
    <subcellularLocation>
        <location evidence="2">Mitochondrion inner membrane</location>
    </subcellularLocation>
</comment>
<protein>
    <recommendedName>
        <fullName evidence="2">Prohibitin</fullName>
    </recommendedName>
</protein>
<dbReference type="OMA" id="YEFRLVT"/>
<dbReference type="SMART" id="SM00244">
    <property type="entry name" value="PHB"/>
    <property type="match status" value="1"/>
</dbReference>
<keyword evidence="5" id="KW-1185">Reference proteome</keyword>
<dbReference type="FunCoup" id="A0A0V0Q7N2">
    <property type="interactions" value="361"/>
</dbReference>
<dbReference type="InterPro" id="IPR001107">
    <property type="entry name" value="Band_7"/>
</dbReference>
<name>A0A0V0Q7N2_PSEPJ</name>
<dbReference type="CDD" id="cd03401">
    <property type="entry name" value="SPFH_prohibitin"/>
    <property type="match status" value="1"/>
</dbReference>
<evidence type="ECO:0000259" key="3">
    <source>
        <dbReference type="SMART" id="SM00244"/>
    </source>
</evidence>
<evidence type="ECO:0000256" key="2">
    <source>
        <dbReference type="RuleBase" id="RU366048"/>
    </source>
</evidence>
<proteinExistence type="inferred from homology"/>
<accession>A0A0V0Q7N2</accession>
<dbReference type="PRINTS" id="PR00679">
    <property type="entry name" value="PROHIBITIN"/>
</dbReference>
<dbReference type="Proteomes" id="UP000054937">
    <property type="component" value="Unassembled WGS sequence"/>
</dbReference>
<sequence>MDKISNFLITAGLGLTVTAGFFKSCTYTVDAGEKAIIFDRLFKGLKEDIVGEGLHFYIPFIQEPIKFEVRITDKTISSFTGTKDLQTVEIALRLLHRPIQEFLPSIYNNIGKNYDEKILPSIGNEVLKSVVAQYDADQLLKKRETISQEIKEALVERAKNFNIALDDVSIIHLGFMKEYAQAIEHKQVAQQLAERQRFVVQKDEEEKNAQIIRSEGEAEAAKLINDAVKTYGGAQIEVKRMEAAKQIAETLSKSPNITFIPNSGNGILLNLRA</sequence>
<dbReference type="AlphaFoldDB" id="A0A0V0Q7N2"/>
<comment type="similarity">
    <text evidence="1 2">Belongs to the prohibitin family.</text>
</comment>
<dbReference type="Gene3D" id="3.30.479.30">
    <property type="entry name" value="Band 7 domain"/>
    <property type="match status" value="1"/>
</dbReference>
<keyword evidence="2" id="KW-0496">Mitochondrion</keyword>